<evidence type="ECO:0000313" key="7">
    <source>
        <dbReference type="Proteomes" id="UP000232164"/>
    </source>
</evidence>
<reference evidence="6" key="3">
    <citation type="submission" date="2022-09" db="EMBL/GenBank/DDBJ databases">
        <title>Australian commercial rhizobial inoculants.</title>
        <authorList>
            <person name="Kohlmeier M.G."/>
            <person name="O'Hara G.W."/>
            <person name="Colombi E."/>
            <person name="Ramsay J.P."/>
            <person name="Terpolilli J."/>
        </authorList>
    </citation>
    <scope>NUCLEOTIDE SEQUENCE</scope>
    <source>
        <strain evidence="6">WSM1592</strain>
    </source>
</reference>
<reference evidence="5 7" key="1">
    <citation type="submission" date="2017-11" db="EMBL/GenBank/DDBJ databases">
        <authorList>
            <person name="Han C.G."/>
        </authorList>
    </citation>
    <scope>NUCLEOTIDE SEQUENCE [LARGE SCALE GENOMIC DNA]</scope>
    <source>
        <strain evidence="5 7">HCNT1</strain>
    </source>
</reference>
<dbReference type="SUPFAM" id="SSF46785">
    <property type="entry name" value="Winged helix' DNA-binding domain"/>
    <property type="match status" value="1"/>
</dbReference>
<dbReference type="PANTHER" id="PTHR33204:SF39">
    <property type="entry name" value="TRANSCRIPTIONAL REGULATORY PROTEIN"/>
    <property type="match status" value="1"/>
</dbReference>
<keyword evidence="2" id="KW-0238">DNA-binding</keyword>
<dbReference type="InterPro" id="IPR036390">
    <property type="entry name" value="WH_DNA-bd_sf"/>
</dbReference>
<evidence type="ECO:0000313" key="8">
    <source>
        <dbReference type="Proteomes" id="UP001060123"/>
    </source>
</evidence>
<keyword evidence="3" id="KW-0804">Transcription</keyword>
<dbReference type="OrthoDB" id="9800350at2"/>
<dbReference type="InterPro" id="IPR036388">
    <property type="entry name" value="WH-like_DNA-bd_sf"/>
</dbReference>
<evidence type="ECO:0000256" key="2">
    <source>
        <dbReference type="ARBA" id="ARBA00023125"/>
    </source>
</evidence>
<dbReference type="PANTHER" id="PTHR33204">
    <property type="entry name" value="TRANSCRIPTIONAL REGULATOR, MARR FAMILY"/>
    <property type="match status" value="1"/>
</dbReference>
<evidence type="ECO:0000313" key="6">
    <source>
        <dbReference type="EMBL" id="UWU16386.1"/>
    </source>
</evidence>
<dbReference type="Proteomes" id="UP001060123">
    <property type="component" value="Chromosome"/>
</dbReference>
<reference evidence="5 7" key="2">
    <citation type="submission" date="2017-12" db="EMBL/GenBank/DDBJ databases">
        <title>Genome sequence of Rhizobium sullae HCNT1 isolated from Sulla coronaria nodules and featuring peculiar denitrification phenotypes.</title>
        <authorList>
            <person name="De Diego-Diaz B."/>
            <person name="Treu L."/>
            <person name="Campanaro S."/>
            <person name="Da Silva Duarte V."/>
            <person name="Basaglia M."/>
            <person name="Favaro L."/>
            <person name="Casella S."/>
            <person name="Squartini A."/>
        </authorList>
    </citation>
    <scope>NUCLEOTIDE SEQUENCE [LARGE SCALE GENOMIC DNA]</scope>
    <source>
        <strain evidence="5 7">HCNT1</strain>
    </source>
</reference>
<dbReference type="EMBL" id="CP104143">
    <property type="protein sequence ID" value="UWU16386.1"/>
    <property type="molecule type" value="Genomic_DNA"/>
</dbReference>
<evidence type="ECO:0000313" key="5">
    <source>
        <dbReference type="EMBL" id="PKA42927.1"/>
    </source>
</evidence>
<dbReference type="STRING" id="1041146.GCA_000427985_04280"/>
<keyword evidence="8" id="KW-1185">Reference proteome</keyword>
<name>A0A2N0DA08_RHISU</name>
<organism evidence="5 7">
    <name type="scientific">Rhizobium sullae</name>
    <name type="common">Rhizobium hedysari</name>
    <dbReference type="NCBI Taxonomy" id="50338"/>
    <lineage>
        <taxon>Bacteria</taxon>
        <taxon>Pseudomonadati</taxon>
        <taxon>Pseudomonadota</taxon>
        <taxon>Alphaproteobacteria</taxon>
        <taxon>Hyphomicrobiales</taxon>
        <taxon>Rhizobiaceae</taxon>
        <taxon>Rhizobium/Agrobacterium group</taxon>
        <taxon>Rhizobium</taxon>
    </lineage>
</organism>
<evidence type="ECO:0000259" key="4">
    <source>
        <dbReference type="PROSITE" id="PS51118"/>
    </source>
</evidence>
<dbReference type="Gene3D" id="1.10.10.10">
    <property type="entry name" value="Winged helix-like DNA-binding domain superfamily/Winged helix DNA-binding domain"/>
    <property type="match status" value="1"/>
</dbReference>
<evidence type="ECO:0000256" key="1">
    <source>
        <dbReference type="ARBA" id="ARBA00023015"/>
    </source>
</evidence>
<dbReference type="Proteomes" id="UP000232164">
    <property type="component" value="Unassembled WGS sequence"/>
</dbReference>
<proteinExistence type="predicted"/>
<keyword evidence="1" id="KW-0805">Transcription regulation</keyword>
<dbReference type="GO" id="GO:0003677">
    <property type="term" value="F:DNA binding"/>
    <property type="evidence" value="ECO:0007669"/>
    <property type="project" value="UniProtKB-KW"/>
</dbReference>
<feature type="domain" description="HTH hxlR-type" evidence="4">
    <location>
        <begin position="30"/>
        <end position="128"/>
    </location>
</feature>
<gene>
    <name evidence="5" type="ORF">CWR43_12625</name>
    <name evidence="6" type="ORF">N2599_06300</name>
</gene>
<dbReference type="AlphaFoldDB" id="A0A2N0DA08"/>
<protein>
    <submittedName>
        <fullName evidence="5 6">Transcriptional regulator</fullName>
    </submittedName>
</protein>
<evidence type="ECO:0000256" key="3">
    <source>
        <dbReference type="ARBA" id="ARBA00023163"/>
    </source>
</evidence>
<sequence length="139" mass="15702">MMSAVVNLKSKPAPGIRREIDLGSLDFNNCPVRDMMQQIGGKWSTLLLEALAARPYRFGELRRKIPDISQRMLTQTLRDLQREGYIEREVFPTKPPSVEYRVTELGRSLYATLALLLNWAEANHDAVRGARARFDAAGG</sequence>
<dbReference type="Pfam" id="PF01638">
    <property type="entry name" value="HxlR"/>
    <property type="match status" value="1"/>
</dbReference>
<dbReference type="RefSeq" id="WP_027508907.1">
    <property type="nucleotide sequence ID" value="NZ_CP104143.1"/>
</dbReference>
<accession>A0A2N0DA08</accession>
<dbReference type="InterPro" id="IPR002577">
    <property type="entry name" value="HTH_HxlR"/>
</dbReference>
<dbReference type="EMBL" id="PIQN01000008">
    <property type="protein sequence ID" value="PKA42927.1"/>
    <property type="molecule type" value="Genomic_DNA"/>
</dbReference>
<dbReference type="PROSITE" id="PS51118">
    <property type="entry name" value="HTH_HXLR"/>
    <property type="match status" value="1"/>
</dbReference>